<dbReference type="PANTHER" id="PTHR11705">
    <property type="entry name" value="PROTEASE FAMILY M14 CARBOXYPEPTIDASE A,B"/>
    <property type="match status" value="1"/>
</dbReference>
<dbReference type="PROSITE" id="PS52035">
    <property type="entry name" value="PEPTIDASE_M14"/>
    <property type="match status" value="1"/>
</dbReference>
<dbReference type="SUPFAM" id="SSF53187">
    <property type="entry name" value="Zn-dependent exopeptidases"/>
    <property type="match status" value="1"/>
</dbReference>
<comment type="cofactor">
    <cofactor evidence="1">
        <name>Zn(2+)</name>
        <dbReference type="ChEBI" id="CHEBI:29105"/>
    </cofactor>
</comment>
<evidence type="ECO:0000256" key="3">
    <source>
        <dbReference type="ARBA" id="ARBA00022645"/>
    </source>
</evidence>
<organism evidence="18 19">
    <name type="scientific">Phytomonospora endophytica</name>
    <dbReference type="NCBI Taxonomy" id="714109"/>
    <lineage>
        <taxon>Bacteria</taxon>
        <taxon>Bacillati</taxon>
        <taxon>Actinomycetota</taxon>
        <taxon>Actinomycetes</taxon>
        <taxon>Micromonosporales</taxon>
        <taxon>Micromonosporaceae</taxon>
        <taxon>Phytomonospora</taxon>
    </lineage>
</organism>
<dbReference type="Gene3D" id="3.40.630.10">
    <property type="entry name" value="Zn peptidases"/>
    <property type="match status" value="1"/>
</dbReference>
<evidence type="ECO:0000256" key="6">
    <source>
        <dbReference type="ARBA" id="ARBA00022729"/>
    </source>
</evidence>
<evidence type="ECO:0000256" key="16">
    <source>
        <dbReference type="SAM" id="SignalP"/>
    </source>
</evidence>
<evidence type="ECO:0000256" key="5">
    <source>
        <dbReference type="ARBA" id="ARBA00022723"/>
    </source>
</evidence>
<dbReference type="CDD" id="cd03859">
    <property type="entry name" value="M14_CPT"/>
    <property type="match status" value="1"/>
</dbReference>
<dbReference type="Pfam" id="PF00246">
    <property type="entry name" value="Peptidase_M14"/>
    <property type="match status" value="1"/>
</dbReference>
<evidence type="ECO:0000256" key="12">
    <source>
        <dbReference type="ARBA" id="ARBA00066554"/>
    </source>
</evidence>
<dbReference type="InterPro" id="IPR000834">
    <property type="entry name" value="Peptidase_M14"/>
</dbReference>
<dbReference type="FunFam" id="3.40.630.10:FF:000084">
    <property type="entry name" value="Carboxypeptidase B2"/>
    <property type="match status" value="1"/>
</dbReference>
<comment type="catalytic activity">
    <reaction evidence="10">
        <text>Releases a C-terminal residue, which may be hydrophobic or positively charged.</text>
        <dbReference type="EC" id="3.4.17.18"/>
    </reaction>
</comment>
<evidence type="ECO:0000256" key="8">
    <source>
        <dbReference type="ARBA" id="ARBA00022833"/>
    </source>
</evidence>
<keyword evidence="4" id="KW-0645">Protease</keyword>
<evidence type="ECO:0000259" key="17">
    <source>
        <dbReference type="PROSITE" id="PS52035"/>
    </source>
</evidence>
<feature type="chain" id="PRO_5038700360" description="Zinc carboxypeptidase" evidence="16">
    <location>
        <begin position="29"/>
        <end position="645"/>
    </location>
</feature>
<feature type="active site" description="Proton donor/acceptor" evidence="14">
    <location>
        <position position="384"/>
    </location>
</feature>
<comment type="caution">
    <text evidence="18">The sequence shown here is derived from an EMBL/GenBank/DDBJ whole genome shotgun (WGS) entry which is preliminary data.</text>
</comment>
<sequence length="645" mass="68405">MRGRLALSVLAVAAVVAAALSMPPDPAAADPAAAAAETTGQYRVIGPETRADATAIAGTGAAIDFIEHGTVFITATPSEVAAIKRLGFDVEGLAAPSPISPEDPQIFGFPPADSGYHDYNETLAEINRITAAYPSVASSRVIGRSYEGRDIVALKISDNVGTDENEPEILFNANIHAREHLTTEQALYLANLFTASYGSDSRIKNIVDGRELWIIPMLNPDGSMYDIATGSYRSWRKNRQPNSGSTAVGTDLNRNFGYKWGCCGGSSGSPSSDTYRGTSAFSSPEIQVFRDFVLSRRVGGTQQIKAHIDIHSYSELVLWPYGYTYSDTAEGMTQDQYNTFATIGNEMADANGYTPEQSSELYITDGDSTDWMWGDQRIWSFTFEMYPASASPGFYPPDEVIPAQTARNKESILRLAEYADCPYRAIGKEAEYCGGTPANDFAVSVAPASGSANPGASVTATVSTQTTSGQAQPVTLSATGLPSGATAAFSPPVPTSGTSSTMTIQTAASTPPGSYPVTIRGTGSGVTRTTTYQLTVNGSVPGSCVGYETNRSGSLTSGASAYQPDGTYFETTVSGAHRACLDGPTGTDYDLYLQKWNGSSWTNVAQATSSRPDETLTYNGTAGRYRYRVHAYSGSGNYSMGFDAP</sequence>
<dbReference type="RefSeq" id="WP_184790748.1">
    <property type="nucleotide sequence ID" value="NZ_BONT01000066.1"/>
</dbReference>
<dbReference type="PROSITE" id="PS00132">
    <property type="entry name" value="CARBOXYPEPT_ZN_1"/>
    <property type="match status" value="1"/>
</dbReference>
<dbReference type="Proteomes" id="UP000548476">
    <property type="component" value="Unassembled WGS sequence"/>
</dbReference>
<dbReference type="EMBL" id="JACHGT010000014">
    <property type="protein sequence ID" value="MBB6037941.1"/>
    <property type="molecule type" value="Genomic_DNA"/>
</dbReference>
<dbReference type="InterPro" id="IPR057246">
    <property type="entry name" value="CARBOXYPEPT_ZN_1"/>
</dbReference>
<comment type="similarity">
    <text evidence="2 14">Belongs to the peptidase M14 family.</text>
</comment>
<reference evidence="18 19" key="1">
    <citation type="submission" date="2020-08" db="EMBL/GenBank/DDBJ databases">
        <title>Genomic Encyclopedia of Type Strains, Phase IV (KMG-IV): sequencing the most valuable type-strain genomes for metagenomic binning, comparative biology and taxonomic classification.</title>
        <authorList>
            <person name="Goeker M."/>
        </authorList>
    </citation>
    <scope>NUCLEOTIDE SEQUENCE [LARGE SCALE GENOMIC DNA]</scope>
    <source>
        <strain evidence="18 19">YIM 65646</strain>
    </source>
</reference>
<dbReference type="GO" id="GO:0008270">
    <property type="term" value="F:zinc ion binding"/>
    <property type="evidence" value="ECO:0007669"/>
    <property type="project" value="InterPro"/>
</dbReference>
<evidence type="ECO:0000313" key="19">
    <source>
        <dbReference type="Proteomes" id="UP000548476"/>
    </source>
</evidence>
<dbReference type="GO" id="GO:0005615">
    <property type="term" value="C:extracellular space"/>
    <property type="evidence" value="ECO:0007669"/>
    <property type="project" value="TreeGrafter"/>
</dbReference>
<evidence type="ECO:0000256" key="15">
    <source>
        <dbReference type="SAM" id="MobiDB-lite"/>
    </source>
</evidence>
<protein>
    <recommendedName>
        <fullName evidence="13">Zinc carboxypeptidase</fullName>
        <ecNumber evidence="12">3.4.17.18</ecNumber>
    </recommendedName>
</protein>
<evidence type="ECO:0000256" key="1">
    <source>
        <dbReference type="ARBA" id="ARBA00001947"/>
    </source>
</evidence>
<dbReference type="GO" id="GO:0006508">
    <property type="term" value="P:proteolysis"/>
    <property type="evidence" value="ECO:0007669"/>
    <property type="project" value="UniProtKB-KW"/>
</dbReference>
<gene>
    <name evidence="18" type="ORF">HNR73_005821</name>
</gene>
<dbReference type="SMART" id="SM00631">
    <property type="entry name" value="Zn_pept"/>
    <property type="match status" value="1"/>
</dbReference>
<dbReference type="PROSITE" id="PS00133">
    <property type="entry name" value="CARBOXYPEPT_ZN_2"/>
    <property type="match status" value="1"/>
</dbReference>
<evidence type="ECO:0000256" key="14">
    <source>
        <dbReference type="PROSITE-ProRule" id="PRU01379"/>
    </source>
</evidence>
<evidence type="ECO:0000256" key="9">
    <source>
        <dbReference type="ARBA" id="ARBA00023049"/>
    </source>
</evidence>
<accession>A0A841FKS8</accession>
<dbReference type="PRINTS" id="PR00765">
    <property type="entry name" value="CRBOXYPTASEA"/>
</dbReference>
<keyword evidence="9" id="KW-0482">Metalloprotease</keyword>
<dbReference type="PANTHER" id="PTHR11705:SF143">
    <property type="entry name" value="SLL0236 PROTEIN"/>
    <property type="match status" value="1"/>
</dbReference>
<dbReference type="InterPro" id="IPR057247">
    <property type="entry name" value="CARBOXYPEPT_ZN_2"/>
</dbReference>
<keyword evidence="3" id="KW-0121">Carboxypeptidase</keyword>
<dbReference type="AlphaFoldDB" id="A0A841FKS8"/>
<evidence type="ECO:0000256" key="2">
    <source>
        <dbReference type="ARBA" id="ARBA00005988"/>
    </source>
</evidence>
<evidence type="ECO:0000256" key="4">
    <source>
        <dbReference type="ARBA" id="ARBA00022670"/>
    </source>
</evidence>
<evidence type="ECO:0000256" key="13">
    <source>
        <dbReference type="ARBA" id="ARBA00074273"/>
    </source>
</evidence>
<evidence type="ECO:0000313" key="18">
    <source>
        <dbReference type="EMBL" id="MBB6037941.1"/>
    </source>
</evidence>
<evidence type="ECO:0000256" key="7">
    <source>
        <dbReference type="ARBA" id="ARBA00022801"/>
    </source>
</evidence>
<dbReference type="GO" id="GO:0004181">
    <property type="term" value="F:metallocarboxypeptidase activity"/>
    <property type="evidence" value="ECO:0007669"/>
    <property type="project" value="InterPro"/>
</dbReference>
<comment type="function">
    <text evidence="11">Carboxypeptidase that possesses the specificities of both mammalian Cpase A and B. Thus shows broad substrate specificity, being able to cleave Cbz-Gly-Leu, Cbz-Gly-Val, Cbz-Gly-Phe, Cbz-Gly-Lys and Bz-Gly-Arg in vitro.</text>
</comment>
<proteinExistence type="inferred from homology"/>
<dbReference type="Gene3D" id="2.60.120.380">
    <property type="match status" value="1"/>
</dbReference>
<name>A0A841FKS8_9ACTN</name>
<keyword evidence="7" id="KW-0378">Hydrolase</keyword>
<dbReference type="InterPro" id="IPR033810">
    <property type="entry name" value="Carboxypeptidase_T"/>
</dbReference>
<feature type="signal peptide" evidence="16">
    <location>
        <begin position="1"/>
        <end position="28"/>
    </location>
</feature>
<evidence type="ECO:0000256" key="11">
    <source>
        <dbReference type="ARBA" id="ARBA00055464"/>
    </source>
</evidence>
<keyword evidence="6 16" id="KW-0732">Signal</keyword>
<feature type="region of interest" description="Disordered" evidence="15">
    <location>
        <begin position="491"/>
        <end position="519"/>
    </location>
</feature>
<evidence type="ECO:0000256" key="10">
    <source>
        <dbReference type="ARBA" id="ARBA00050859"/>
    </source>
</evidence>
<keyword evidence="5" id="KW-0479">Metal-binding</keyword>
<keyword evidence="19" id="KW-1185">Reference proteome</keyword>
<feature type="domain" description="Peptidase M14" evidence="17">
    <location>
        <begin position="115"/>
        <end position="419"/>
    </location>
</feature>
<keyword evidence="8" id="KW-0862">Zinc</keyword>
<dbReference type="EC" id="3.4.17.18" evidence="12"/>